<dbReference type="PANTHER" id="PTHR38478">
    <property type="entry name" value="PEPTIDASE M1A AND M12B"/>
    <property type="match status" value="1"/>
</dbReference>
<name>A0A1V9G0U0_9BACT</name>
<proteinExistence type="predicted"/>
<evidence type="ECO:0000313" key="4">
    <source>
        <dbReference type="EMBL" id="OQP64187.1"/>
    </source>
</evidence>
<dbReference type="InterPro" id="IPR033413">
    <property type="entry name" value="DUF5117"/>
</dbReference>
<dbReference type="Pfam" id="PF17148">
    <property type="entry name" value="DUF5117"/>
    <property type="match status" value="1"/>
</dbReference>
<dbReference type="GO" id="GO:0008237">
    <property type="term" value="F:metallopeptidase activity"/>
    <property type="evidence" value="ECO:0007669"/>
    <property type="project" value="InterPro"/>
</dbReference>
<dbReference type="InterPro" id="IPR032534">
    <property type="entry name" value="EcxA_zinc-bd"/>
</dbReference>
<evidence type="ECO:0000259" key="2">
    <source>
        <dbReference type="Pfam" id="PF17148"/>
    </source>
</evidence>
<keyword evidence="5" id="KW-1185">Reference proteome</keyword>
<reference evidence="4 5" key="1">
    <citation type="submission" date="2016-03" db="EMBL/GenBank/DDBJ databases">
        <title>Niastella vici sp. nov., isolated from farmland soil.</title>
        <authorList>
            <person name="Chen L."/>
            <person name="Wang D."/>
            <person name="Yang S."/>
            <person name="Wang G."/>
        </authorList>
    </citation>
    <scope>NUCLEOTIDE SEQUENCE [LARGE SCALE GENOMIC DNA]</scope>
    <source>
        <strain evidence="4 5">DJ57</strain>
    </source>
</reference>
<dbReference type="Pfam" id="PF17162">
    <property type="entry name" value="DUF5118"/>
    <property type="match status" value="1"/>
</dbReference>
<sequence>MMAAALLCALEGIAQKKDPKPDSVHTVPKADTAKPAPALKPYDKLITSKMTTRKGMLTVHQLDDNFYLEIPDSLLGREMLMVSRIAKAPINGLAGGREGGYYAGDQIDERVIVFEKGPSNKVLMRGISYQVRSTDSSENGMYRSVRNSSVQPILAAFPVKAYNEKNPATVIDVTDIISSDNGIFALAANDKTRFKVGMLQRDRSYVQAIKTFSQNTEIKTVKTYASVLDPSGDALTFELNNSLVLLPAIPMKPRYADARVGFFGTGYVDFDAESQGVAQTTMITRWRLEPRPADMEKYKRGELVEPQKPIVIYIDPATPKKWVPYLIQGVNDWQAAFEKAGFKNAIMAKEAPSNDSAWSLEDASHSAIVYKPSDIPNASGPHVHDPRTGEILETHINWYHNVMSLVHNWYMIQTAAIDPKARKMEFDDELMGQLIRFVSSHEVGHTLGLMHNFGSSSTVPVDSLRNKKWVEAHGHTPSIMDYARFNYVAQPEDGITEKGIFPRIGDYDKWAIEWGYKLFPDLKDKKEEKAFMNKWVIDSLTTNHRLWYGPQVIFGAFDPRSQNEDLGDDAVKAGGYGIKNLKRIMVQLPEWTKTPNEGYDNLRVMYGTLLTQLGQYTRHVTTIVGGIYINAKTVEEKGDPVVPVAKARQKQAVAFLNEQVFQTPQWLFNKEIAAKLSSVTSDVTKFGIGALGSLLYQTEKIQRNSRTFPAADNYSLPEFFNDVKKCLWNELATGETINTYRRDLQSTYLSYFIDLMKVPADKPVTSTQAEMIALVRMHISALQKEIKTALLLEKDAVSKAHLQFSVERIEDALHPKK</sequence>
<evidence type="ECO:0008006" key="6">
    <source>
        <dbReference type="Google" id="ProtNLM"/>
    </source>
</evidence>
<comment type="caution">
    <text evidence="4">The sequence shown here is derived from an EMBL/GenBank/DDBJ whole genome shotgun (WGS) entry which is preliminary data.</text>
</comment>
<dbReference type="Pfam" id="PF16313">
    <property type="entry name" value="DUF4953"/>
    <property type="match status" value="1"/>
</dbReference>
<dbReference type="InterPro" id="IPR034032">
    <property type="entry name" value="Zn_MMP-like_bac"/>
</dbReference>
<dbReference type="Proteomes" id="UP000192796">
    <property type="component" value="Unassembled WGS sequence"/>
</dbReference>
<dbReference type="InterPro" id="IPR024079">
    <property type="entry name" value="MetalloPept_cat_dom_sf"/>
</dbReference>
<dbReference type="CDD" id="cd04276">
    <property type="entry name" value="ZnMc_MMP_like_2"/>
    <property type="match status" value="1"/>
</dbReference>
<organism evidence="4 5">
    <name type="scientific">Niastella vici</name>
    <dbReference type="NCBI Taxonomy" id="1703345"/>
    <lineage>
        <taxon>Bacteria</taxon>
        <taxon>Pseudomonadati</taxon>
        <taxon>Bacteroidota</taxon>
        <taxon>Chitinophagia</taxon>
        <taxon>Chitinophagales</taxon>
        <taxon>Chitinophagaceae</taxon>
        <taxon>Niastella</taxon>
    </lineage>
</organism>
<dbReference type="Gene3D" id="3.40.390.10">
    <property type="entry name" value="Collagenase (Catalytic Domain)"/>
    <property type="match status" value="1"/>
</dbReference>
<evidence type="ECO:0000259" key="1">
    <source>
        <dbReference type="Pfam" id="PF16313"/>
    </source>
</evidence>
<gene>
    <name evidence="4" type="ORF">A3860_21700</name>
</gene>
<protein>
    <recommendedName>
        <fullName evidence="6">Zinc-dependent metalloprotease</fullName>
    </recommendedName>
</protein>
<dbReference type="STRING" id="1703345.A3860_21700"/>
<dbReference type="EMBL" id="LVYD01000043">
    <property type="protein sequence ID" value="OQP64187.1"/>
    <property type="molecule type" value="Genomic_DNA"/>
</dbReference>
<feature type="domain" description="DUF5118" evidence="3">
    <location>
        <begin position="40"/>
        <end position="87"/>
    </location>
</feature>
<evidence type="ECO:0000259" key="3">
    <source>
        <dbReference type="Pfam" id="PF17162"/>
    </source>
</evidence>
<dbReference type="InterPro" id="IPR033428">
    <property type="entry name" value="DUF5118"/>
</dbReference>
<dbReference type="OrthoDB" id="9776599at2"/>
<dbReference type="SUPFAM" id="SSF55486">
    <property type="entry name" value="Metalloproteases ('zincins'), catalytic domain"/>
    <property type="match status" value="1"/>
</dbReference>
<dbReference type="AlphaFoldDB" id="A0A1V9G0U0"/>
<feature type="domain" description="EcxA zinc-binding" evidence="1">
    <location>
        <begin position="423"/>
        <end position="732"/>
    </location>
</feature>
<feature type="domain" description="DUF5117" evidence="2">
    <location>
        <begin position="104"/>
        <end position="291"/>
    </location>
</feature>
<dbReference type="PANTHER" id="PTHR38478:SF1">
    <property type="entry name" value="ZINC DEPENDENT METALLOPROTEASE DOMAIN LIPOPROTEIN"/>
    <property type="match status" value="1"/>
</dbReference>
<accession>A0A1V9G0U0</accession>
<evidence type="ECO:0000313" key="5">
    <source>
        <dbReference type="Proteomes" id="UP000192796"/>
    </source>
</evidence>